<dbReference type="Proteomes" id="UP000001420">
    <property type="component" value="Chromosome"/>
</dbReference>
<dbReference type="STRING" id="167539.Pro_1222"/>
<dbReference type="KEGG" id="pma:Pro_1222"/>
<dbReference type="EMBL" id="AE017126">
    <property type="protein sequence ID" value="AAQ00267.1"/>
    <property type="molecule type" value="Genomic_DNA"/>
</dbReference>
<evidence type="ECO:0000313" key="2">
    <source>
        <dbReference type="Proteomes" id="UP000001420"/>
    </source>
</evidence>
<reference evidence="1 2" key="1">
    <citation type="journal article" date="2003" name="Proc. Natl. Acad. Sci. U.S.A.">
        <title>Genome sequence of the cyanobacterium Prochlorococcus marinus SS120, a nearly minimal oxyphototrophic genome.</title>
        <authorList>
            <person name="Dufresne A."/>
            <person name="Salanoubat M."/>
            <person name="Partensky F."/>
            <person name="Artiguenave F."/>
            <person name="Axmann I.M."/>
            <person name="Barbe V."/>
            <person name="Duprat S."/>
            <person name="Galperin M.Y."/>
            <person name="Koonin E.V."/>
            <person name="Le Gall F."/>
            <person name="Makarova K.S."/>
            <person name="Ostrowski M."/>
            <person name="Oztas S."/>
            <person name="Robert C."/>
            <person name="Rogozin I.B."/>
            <person name="Scanlan D.J."/>
            <person name="Tandeau de Marsac N."/>
            <person name="Weissenbach J."/>
            <person name="Wincker P."/>
            <person name="Wolf Y.I."/>
            <person name="Hess W.R."/>
        </authorList>
    </citation>
    <scope>NUCLEOTIDE SEQUENCE [LARGE SCALE GENOMIC DNA]</scope>
    <source>
        <strain evidence="2">SARG / CCMP1375 / SS120</strain>
    </source>
</reference>
<dbReference type="HOGENOM" id="CLU_3065021_0_0_3"/>
<dbReference type="AlphaFoldDB" id="Q7VB76"/>
<name>Q7VB76_PROMA</name>
<evidence type="ECO:0000313" key="1">
    <source>
        <dbReference type="EMBL" id="AAQ00267.1"/>
    </source>
</evidence>
<accession>Q7VB76</accession>
<protein>
    <submittedName>
        <fullName evidence="1">Uncharacterized protein</fullName>
    </submittedName>
</protein>
<dbReference type="EnsemblBacteria" id="AAQ00267">
    <property type="protein sequence ID" value="AAQ00267"/>
    <property type="gene ID" value="Pro_1222"/>
</dbReference>
<keyword evidence="2" id="KW-1185">Reference proteome</keyword>
<proteinExistence type="predicted"/>
<gene>
    <name evidence="1" type="ordered locus">Pro_1222</name>
</gene>
<sequence>MIIEQSLLVQKILEPGDKAILSINKFNKDYFVKNLLVKGGMAIEINSASSHEN</sequence>
<dbReference type="PATRIC" id="fig|167539.5.peg.1282"/>
<organism evidence="1 2">
    <name type="scientific">Prochlorococcus marinus (strain SARG / CCMP1375 / SS120)</name>
    <dbReference type="NCBI Taxonomy" id="167539"/>
    <lineage>
        <taxon>Bacteria</taxon>
        <taxon>Bacillati</taxon>
        <taxon>Cyanobacteriota</taxon>
        <taxon>Cyanophyceae</taxon>
        <taxon>Synechococcales</taxon>
        <taxon>Prochlorococcaceae</taxon>
        <taxon>Prochlorococcus</taxon>
    </lineage>
</organism>